<keyword evidence="1" id="KW-0805">Transcription regulation</keyword>
<organism evidence="3 4">
    <name type="scientific">Ceratopteris richardii</name>
    <name type="common">Triangle waterfern</name>
    <dbReference type="NCBI Taxonomy" id="49495"/>
    <lineage>
        <taxon>Eukaryota</taxon>
        <taxon>Viridiplantae</taxon>
        <taxon>Streptophyta</taxon>
        <taxon>Embryophyta</taxon>
        <taxon>Tracheophyta</taxon>
        <taxon>Polypodiopsida</taxon>
        <taxon>Polypodiidae</taxon>
        <taxon>Polypodiales</taxon>
        <taxon>Pteridineae</taxon>
        <taxon>Pteridaceae</taxon>
        <taxon>Parkerioideae</taxon>
        <taxon>Ceratopteris</taxon>
    </lineage>
</organism>
<evidence type="ECO:0000313" key="3">
    <source>
        <dbReference type="EMBL" id="KAH7446724.1"/>
    </source>
</evidence>
<dbReference type="AlphaFoldDB" id="A0A8T2VKR7"/>
<dbReference type="PANTHER" id="PTHR31636">
    <property type="entry name" value="OSJNBA0084A10.13 PROTEIN-RELATED"/>
    <property type="match status" value="1"/>
</dbReference>
<comment type="caution">
    <text evidence="3">The sequence shown here is derived from an EMBL/GenBank/DDBJ whole genome shotgun (WGS) entry which is preliminary data.</text>
</comment>
<evidence type="ECO:0000256" key="1">
    <source>
        <dbReference type="ARBA" id="ARBA00023015"/>
    </source>
</evidence>
<reference evidence="3" key="1">
    <citation type="submission" date="2021-08" db="EMBL/GenBank/DDBJ databases">
        <title>WGS assembly of Ceratopteris richardii.</title>
        <authorList>
            <person name="Marchant D.B."/>
            <person name="Chen G."/>
            <person name="Jenkins J."/>
            <person name="Shu S."/>
            <person name="Leebens-Mack J."/>
            <person name="Grimwood J."/>
            <person name="Schmutz J."/>
            <person name="Soltis P."/>
            <person name="Soltis D."/>
            <person name="Chen Z.-H."/>
        </authorList>
    </citation>
    <scope>NUCLEOTIDE SEQUENCE</scope>
    <source>
        <strain evidence="3">Whitten #5841</strain>
        <tissue evidence="3">Leaf</tissue>
    </source>
</reference>
<evidence type="ECO:0000313" key="4">
    <source>
        <dbReference type="Proteomes" id="UP000825935"/>
    </source>
</evidence>
<sequence length="669" mass="76040">MLQDECLSCHNSCSISYSVPTRSQAHKNHDQYCGFLEYVDTMLMDETFEDNSWQRVTYTAGDTRNGDEIVASGNPVLSSPVKSRYAEIFRGFRDILDQNVLDSASFKPVEDYSEPNYDIELEGFHELRDPYDSHFLNGCDLNEIEKNALAEDFACDSLMVEEASGLALEPSMDRDNMLSCENNSDVWDFDGNRNPEGQHVTDHSNSPMADGISLTAVKPIVNKVKDHDGQDISLVENTNLPAELYAQHFDECNSKKKRTLLSLSKEATKNVQRRGKKDEAHANFVDLKGLLLGSANAVGQGDMKWAMESLQRVQKEGASPHGSGLQRAVYYFSEALMVRISGMGNTFYRAIANTTQLPSPLMMIKAYKMMFEACPYVKIGYHFANQYILKAASGASCLHIIDYGILYGFQWPCLLYALAHREGGPPFVRITGIEFPPSVCDMNPTATTEGTSCRLREYCKTYNVPFEYHAISTSKWEDIDASLLSISENEVLVLNSFNRLDHIHDEVVAHPSPRDQLLKQMLRLKPHLLVMGSMNAGHSSPFFAPRFREAFYYYSNMFDVLHTTIMNDSPERLMFERELMGRAILNVVACEGTERVELPETYKQWQMRMERVGFQQLPIIPSVWQASKSLMMGYHKDFNLLHESNKWLLVGWRGRTMQAMSAWRPQKIQ</sequence>
<dbReference type="InterPro" id="IPR005202">
    <property type="entry name" value="TF_GRAS"/>
</dbReference>
<dbReference type="OMA" id="HERHYAI"/>
<name>A0A8T2VKR7_CERRI</name>
<evidence type="ECO:0000256" key="2">
    <source>
        <dbReference type="ARBA" id="ARBA00023163"/>
    </source>
</evidence>
<keyword evidence="2" id="KW-0804">Transcription</keyword>
<proteinExistence type="predicted"/>
<dbReference type="PROSITE" id="PS50985">
    <property type="entry name" value="GRAS"/>
    <property type="match status" value="1"/>
</dbReference>
<dbReference type="EMBL" id="CM035406">
    <property type="protein sequence ID" value="KAH7446724.1"/>
    <property type="molecule type" value="Genomic_DNA"/>
</dbReference>
<protein>
    <submittedName>
        <fullName evidence="3">Uncharacterized protein</fullName>
    </submittedName>
</protein>
<keyword evidence="4" id="KW-1185">Reference proteome</keyword>
<dbReference type="Pfam" id="PF03514">
    <property type="entry name" value="GRAS"/>
    <property type="match status" value="1"/>
</dbReference>
<dbReference type="OrthoDB" id="47276at2759"/>
<dbReference type="Proteomes" id="UP000825935">
    <property type="component" value="Chromosome 1"/>
</dbReference>
<gene>
    <name evidence="3" type="ORF">KP509_01G070700</name>
</gene>
<accession>A0A8T2VKR7</accession>